<reference evidence="8" key="1">
    <citation type="submission" date="2011-08" db="EMBL/GenBank/DDBJ databases">
        <authorList>
            <consortium name="The Broad Institute Genome Sequencing Platform"/>
            <person name="Earl A."/>
            <person name="Ward D."/>
            <person name="Feldgarden M."/>
            <person name="Gevers D."/>
            <person name="Sizova M."/>
            <person name="Hazen A."/>
            <person name="Epstein S."/>
            <person name="Young S.K."/>
            <person name="Zeng Q."/>
            <person name="Gargeya S."/>
            <person name="Fitzgerald M."/>
            <person name="Haas B."/>
            <person name="Abouelleil A."/>
            <person name="Alvarado L."/>
            <person name="Arachchi H.M."/>
            <person name="Berlin A."/>
            <person name="Brown A."/>
            <person name="Chapman S.B."/>
            <person name="Chen Z."/>
            <person name="Dunbar C."/>
            <person name="Freedman E."/>
            <person name="Gearin G."/>
            <person name="Gellesch M."/>
            <person name="Goldberg J."/>
            <person name="Griggs A."/>
            <person name="Gujja S."/>
            <person name="Heiman D."/>
            <person name="Howarth C."/>
            <person name="Larson L."/>
            <person name="Lui A."/>
            <person name="MacDonald P.J.P."/>
            <person name="Montmayeur A."/>
            <person name="Murphy C."/>
            <person name="Neiman D."/>
            <person name="Pearson M."/>
            <person name="Priest M."/>
            <person name="Roberts A."/>
            <person name="Saif S."/>
            <person name="Shea T."/>
            <person name="Shenoy N."/>
            <person name="Sisk P."/>
            <person name="Stolte C."/>
            <person name="Sykes S."/>
            <person name="Wortman J."/>
            <person name="Nusbaum C."/>
            <person name="Birren B."/>
        </authorList>
    </citation>
    <scope>NUCLEOTIDE SEQUENCE [LARGE SCALE GENOMIC DNA]</scope>
    <source>
        <strain evidence="8">ACB1</strain>
    </source>
</reference>
<proteinExistence type="inferred from homology"/>
<keyword evidence="9" id="KW-1185">Reference proteome</keyword>
<evidence type="ECO:0000256" key="5">
    <source>
        <dbReference type="SAM" id="MobiDB-lite"/>
    </source>
</evidence>
<keyword evidence="6" id="KW-0472">Membrane</keyword>
<evidence type="ECO:0000256" key="6">
    <source>
        <dbReference type="SAM" id="Phobius"/>
    </source>
</evidence>
<protein>
    <recommendedName>
        <fullName evidence="7">NlpC/P60 domain-containing protein</fullName>
    </recommendedName>
</protein>
<comment type="caution">
    <text evidence="8">The sequence shown here is derived from an EMBL/GenBank/DDBJ whole genome shotgun (WGS) entry which is preliminary data.</text>
</comment>
<evidence type="ECO:0000313" key="8">
    <source>
        <dbReference type="EMBL" id="EHL12380.1"/>
    </source>
</evidence>
<feature type="transmembrane region" description="Helical" evidence="6">
    <location>
        <begin position="27"/>
        <end position="46"/>
    </location>
</feature>
<dbReference type="AlphaFoldDB" id="G9WM34"/>
<dbReference type="InterPro" id="IPR051794">
    <property type="entry name" value="PG_Endopeptidase_C40"/>
</dbReference>
<evidence type="ECO:0000256" key="2">
    <source>
        <dbReference type="ARBA" id="ARBA00022670"/>
    </source>
</evidence>
<keyword evidence="2" id="KW-0645">Protease</keyword>
<dbReference type="InterPro" id="IPR038765">
    <property type="entry name" value="Papain-like_cys_pep_sf"/>
</dbReference>
<evidence type="ECO:0000256" key="1">
    <source>
        <dbReference type="ARBA" id="ARBA00007074"/>
    </source>
</evidence>
<keyword evidence="4" id="KW-0788">Thiol protease</keyword>
<feature type="compositionally biased region" description="Low complexity" evidence="5">
    <location>
        <begin position="316"/>
        <end position="325"/>
    </location>
</feature>
<evidence type="ECO:0000313" key="9">
    <source>
        <dbReference type="Proteomes" id="UP000018461"/>
    </source>
</evidence>
<feature type="region of interest" description="Disordered" evidence="5">
    <location>
        <begin position="245"/>
        <end position="375"/>
    </location>
</feature>
<dbReference type="Gene3D" id="3.90.1720.10">
    <property type="entry name" value="endopeptidase domain like (from Nostoc punctiforme)"/>
    <property type="match status" value="1"/>
</dbReference>
<dbReference type="SUPFAM" id="SSF54001">
    <property type="entry name" value="Cysteine proteinases"/>
    <property type="match status" value="1"/>
</dbReference>
<evidence type="ECO:0000256" key="4">
    <source>
        <dbReference type="ARBA" id="ARBA00022807"/>
    </source>
</evidence>
<dbReference type="EMBL" id="AFZC02000003">
    <property type="protein sequence ID" value="EHL12380.1"/>
    <property type="molecule type" value="Genomic_DNA"/>
</dbReference>
<evidence type="ECO:0000259" key="7">
    <source>
        <dbReference type="PROSITE" id="PS51935"/>
    </source>
</evidence>
<feature type="compositionally biased region" description="Low complexity" evidence="5">
    <location>
        <begin position="345"/>
        <end position="355"/>
    </location>
</feature>
<sequence>MEEEKEKVQEGQVRKSRLRNKINHKRWKVKLVPAFLLVLSVIVFFIKKNNKVRETKASGNISTETEYKNALHNEREEDQFLSPRAKIDIYNLVNEKDKEGSSIGEALYKEMMTMESRYLASITDEAGETPEKVAKNLGVKRSRIMGKYNPTVHGDNADHAASYPIPYFKNIHYRFLNGDGKEISDSSNVKDILAMVSVYTYKHNYMDTEHFREICMELYEKSHSYTLSISPVYFDQGCVNLTAKEEAEKEEGKSTKEILSEEKEASGGETEASEGASAIVSSERSGETTTAVESSTETQTESTTEKYKERRAIIWESSTEESFSQETEDSSSLASPSDIEKAQNTSGKSSSSTSLQKKHSKTASQDKASSTREKNYCPGHVDLTITIQVKKFEDQNGLKEIVLDSVQKDAEWEKSPFSRWKGWNEECVSAVKTLINKDWFTEYGLSLSTVETKTPLTEEEISRYMSLLPENLSEERKQLIHFSLTTVGKVPYYYGGKAGKQGIEGNAFGKTISERDYKGRNRKGLDCSGFVQWAYWTATNDSLDFVSSTKELIGQGRKIKRSELIPGDLIIQPSGDSHVVMFLCWTEEGRMLAIHENATAGTISVDEVSANYPYYRSILP</sequence>
<dbReference type="GO" id="GO:0008234">
    <property type="term" value="F:cysteine-type peptidase activity"/>
    <property type="evidence" value="ECO:0007669"/>
    <property type="project" value="UniProtKB-KW"/>
</dbReference>
<feature type="domain" description="NlpC/P60" evidence="7">
    <location>
        <begin position="473"/>
        <end position="620"/>
    </location>
</feature>
<feature type="compositionally biased region" description="Basic and acidic residues" evidence="5">
    <location>
        <begin position="303"/>
        <end position="313"/>
    </location>
</feature>
<reference evidence="8" key="2">
    <citation type="submission" date="2013-03" db="EMBL/GenBank/DDBJ databases">
        <title>The Genome Sequence of Oribacterium sp. ACB1.</title>
        <authorList>
            <consortium name="The Broad Institute Genomics Platform"/>
            <consortium name="The Broad Institute Genome Sequencing Center for Infectious Disease"/>
            <person name="Earl A."/>
            <person name="Ward D."/>
            <person name="Feldgarden M."/>
            <person name="Gevers D."/>
            <person name="Sizova M."/>
            <person name="Hazen A."/>
            <person name="Epstein S."/>
            <person name="Walker B."/>
            <person name="Young S."/>
            <person name="Zeng Q."/>
            <person name="Gargeya S."/>
            <person name="Fitzgerald M."/>
            <person name="Haas B."/>
            <person name="Abouelleil A."/>
            <person name="Allen A.W."/>
            <person name="Alvarado L."/>
            <person name="Arachchi H.M."/>
            <person name="Berlin A.M."/>
            <person name="Chapman S.B."/>
            <person name="Gainer-Dewar J."/>
            <person name="Goldberg J."/>
            <person name="Griggs A."/>
            <person name="Gujja S."/>
            <person name="Hansen M."/>
            <person name="Howarth C."/>
            <person name="Imamovic A."/>
            <person name="Ireland A."/>
            <person name="Larimer J."/>
            <person name="McCowan C."/>
            <person name="Murphy C."/>
            <person name="Pearson M."/>
            <person name="Poon T.W."/>
            <person name="Priest M."/>
            <person name="Roberts A."/>
            <person name="Saif S."/>
            <person name="Shea T."/>
            <person name="Sisk P."/>
            <person name="Sykes S."/>
            <person name="Wortman J."/>
            <person name="Nusbaum C."/>
            <person name="Birren B."/>
        </authorList>
    </citation>
    <scope>NUCLEOTIDE SEQUENCE [LARGE SCALE GENOMIC DNA]</scope>
    <source>
        <strain evidence="8">ACB1</strain>
    </source>
</reference>
<dbReference type="STRING" id="796943.HMPREF9625_00417"/>
<dbReference type="PROSITE" id="PS51935">
    <property type="entry name" value="NLPC_P60"/>
    <property type="match status" value="1"/>
</dbReference>
<gene>
    <name evidence="8" type="ORF">HMPREF9625_00417</name>
</gene>
<organism evidence="8 9">
    <name type="scientific">Oribacterium parvum ACB1</name>
    <dbReference type="NCBI Taxonomy" id="796943"/>
    <lineage>
        <taxon>Bacteria</taxon>
        <taxon>Bacillati</taxon>
        <taxon>Bacillota</taxon>
        <taxon>Clostridia</taxon>
        <taxon>Lachnospirales</taxon>
        <taxon>Lachnospiraceae</taxon>
        <taxon>Oribacterium</taxon>
    </lineage>
</organism>
<keyword evidence="6" id="KW-1133">Transmembrane helix</keyword>
<dbReference type="PANTHER" id="PTHR47359:SF3">
    <property type="entry name" value="NLP_P60 DOMAIN-CONTAINING PROTEIN-RELATED"/>
    <property type="match status" value="1"/>
</dbReference>
<feature type="compositionally biased region" description="Basic and acidic residues" evidence="5">
    <location>
        <begin position="245"/>
        <end position="266"/>
    </location>
</feature>
<dbReference type="HOGENOM" id="CLU_017433_0_0_9"/>
<dbReference type="GO" id="GO:0006508">
    <property type="term" value="P:proteolysis"/>
    <property type="evidence" value="ECO:0007669"/>
    <property type="project" value="UniProtKB-KW"/>
</dbReference>
<name>G9WM34_9FIRM</name>
<dbReference type="InterPro" id="IPR000064">
    <property type="entry name" value="NLP_P60_dom"/>
</dbReference>
<evidence type="ECO:0000256" key="3">
    <source>
        <dbReference type="ARBA" id="ARBA00022801"/>
    </source>
</evidence>
<accession>G9WM34</accession>
<dbReference type="Pfam" id="PF00877">
    <property type="entry name" value="NLPC_P60"/>
    <property type="match status" value="1"/>
</dbReference>
<comment type="similarity">
    <text evidence="1">Belongs to the peptidase C40 family.</text>
</comment>
<dbReference type="PANTHER" id="PTHR47359">
    <property type="entry name" value="PEPTIDOGLYCAN DL-ENDOPEPTIDASE CWLO"/>
    <property type="match status" value="1"/>
</dbReference>
<dbReference type="RefSeq" id="WP_009534285.1">
    <property type="nucleotide sequence ID" value="NZ_KE148312.1"/>
</dbReference>
<feature type="compositionally biased region" description="Low complexity" evidence="5">
    <location>
        <begin position="287"/>
        <end position="302"/>
    </location>
</feature>
<keyword evidence="3" id="KW-0378">Hydrolase</keyword>
<keyword evidence="6" id="KW-0812">Transmembrane</keyword>
<dbReference type="Proteomes" id="UP000018461">
    <property type="component" value="Unassembled WGS sequence"/>
</dbReference>
<dbReference type="PATRIC" id="fig|796943.3.peg.811"/>
<feature type="compositionally biased region" description="Low complexity" evidence="5">
    <location>
        <begin position="267"/>
        <end position="278"/>
    </location>
</feature>